<evidence type="ECO:0000259" key="1">
    <source>
        <dbReference type="Pfam" id="PF05699"/>
    </source>
</evidence>
<organism evidence="2 3">
    <name type="scientific">Macrosiphum euphorbiae</name>
    <name type="common">potato aphid</name>
    <dbReference type="NCBI Taxonomy" id="13131"/>
    <lineage>
        <taxon>Eukaryota</taxon>
        <taxon>Metazoa</taxon>
        <taxon>Ecdysozoa</taxon>
        <taxon>Arthropoda</taxon>
        <taxon>Hexapoda</taxon>
        <taxon>Insecta</taxon>
        <taxon>Pterygota</taxon>
        <taxon>Neoptera</taxon>
        <taxon>Paraneoptera</taxon>
        <taxon>Hemiptera</taxon>
        <taxon>Sternorrhyncha</taxon>
        <taxon>Aphidomorpha</taxon>
        <taxon>Aphidoidea</taxon>
        <taxon>Aphididae</taxon>
        <taxon>Macrosiphini</taxon>
        <taxon>Macrosiphum</taxon>
    </lineage>
</organism>
<dbReference type="Pfam" id="PF05699">
    <property type="entry name" value="Dimer_Tnp_hAT"/>
    <property type="match status" value="1"/>
</dbReference>
<feature type="domain" description="HAT C-terminal dimerisation" evidence="1">
    <location>
        <begin position="52"/>
        <end position="111"/>
    </location>
</feature>
<keyword evidence="3" id="KW-1185">Reference proteome</keyword>
<dbReference type="PANTHER" id="PTHR45749">
    <property type="match status" value="1"/>
</dbReference>
<proteinExistence type="predicted"/>
<dbReference type="Proteomes" id="UP001160148">
    <property type="component" value="Unassembled WGS sequence"/>
</dbReference>
<name>A0AAV0XRQ2_9HEMI</name>
<comment type="caution">
    <text evidence="2">The sequence shown here is derived from an EMBL/GenBank/DDBJ whole genome shotgun (WGS) entry which is preliminary data.</text>
</comment>
<accession>A0AAV0XRQ2</accession>
<dbReference type="InterPro" id="IPR012337">
    <property type="entry name" value="RNaseH-like_sf"/>
</dbReference>
<dbReference type="AlphaFoldDB" id="A0AAV0XRQ2"/>
<sequence>MTRPEIINSVKLILQTYSDDLDYELVDELIQFRELNEIVFPESISKIVDPQSQLKYLRNMDIHQTFPNIEILLQIYLTMPCTHCSSERSFSTLKRIKTRLRSCMTQERLDGLSLLTIESDVTSSLNFESVIKTFAEKKARKKSF</sequence>
<dbReference type="SUPFAM" id="SSF53098">
    <property type="entry name" value="Ribonuclease H-like"/>
    <property type="match status" value="1"/>
</dbReference>
<dbReference type="InterPro" id="IPR008906">
    <property type="entry name" value="HATC_C_dom"/>
</dbReference>
<dbReference type="PANTHER" id="PTHR45749:SF21">
    <property type="entry name" value="DUF4371 DOMAIN-CONTAINING PROTEIN"/>
    <property type="match status" value="1"/>
</dbReference>
<reference evidence="2 3" key="1">
    <citation type="submission" date="2023-01" db="EMBL/GenBank/DDBJ databases">
        <authorList>
            <person name="Whitehead M."/>
        </authorList>
    </citation>
    <scope>NUCLEOTIDE SEQUENCE [LARGE SCALE GENOMIC DNA]</scope>
</reference>
<dbReference type="GO" id="GO:0046983">
    <property type="term" value="F:protein dimerization activity"/>
    <property type="evidence" value="ECO:0007669"/>
    <property type="project" value="InterPro"/>
</dbReference>
<evidence type="ECO:0000313" key="3">
    <source>
        <dbReference type="Proteomes" id="UP001160148"/>
    </source>
</evidence>
<protein>
    <recommendedName>
        <fullName evidence="1">HAT C-terminal dimerisation domain-containing protein</fullName>
    </recommendedName>
</protein>
<gene>
    <name evidence="2" type="ORF">MEUPH1_LOCUS24193</name>
</gene>
<evidence type="ECO:0000313" key="2">
    <source>
        <dbReference type="EMBL" id="CAI6370026.1"/>
    </source>
</evidence>
<dbReference type="EMBL" id="CARXXK010000150">
    <property type="protein sequence ID" value="CAI6370026.1"/>
    <property type="molecule type" value="Genomic_DNA"/>
</dbReference>